<dbReference type="PANTHER" id="PTHR37309:SF1">
    <property type="entry name" value="SLR0284 PROTEIN"/>
    <property type="match status" value="1"/>
</dbReference>
<keyword evidence="3" id="KW-1185">Reference proteome</keyword>
<organism evidence="2 3">
    <name type="scientific">Corynebacterium phocae</name>
    <dbReference type="NCBI Taxonomy" id="161895"/>
    <lineage>
        <taxon>Bacteria</taxon>
        <taxon>Bacillati</taxon>
        <taxon>Actinomycetota</taxon>
        <taxon>Actinomycetes</taxon>
        <taxon>Mycobacteriales</taxon>
        <taxon>Corynebacteriaceae</taxon>
        <taxon>Corynebacterium</taxon>
    </lineage>
</organism>
<dbReference type="OrthoDB" id="9810847at2"/>
<keyword evidence="1" id="KW-1133">Transmembrane helix</keyword>
<sequence>MSIVWNFLLNLLAVSVALWTVVSLVPGIDLEPHDLGHFGAFVSAAAIFIFVNWLVAPIVRFILGPITCLTLGLFNLVINAAMLFVVEAFFNSFGIGQFSVQGFLPAIFGAVIIGVVSSVVNFLTHPLKDI</sequence>
<proteinExistence type="predicted"/>
<dbReference type="Pfam" id="PF04020">
    <property type="entry name" value="Phage_holin_4_2"/>
    <property type="match status" value="1"/>
</dbReference>
<feature type="transmembrane region" description="Helical" evidence="1">
    <location>
        <begin position="7"/>
        <end position="26"/>
    </location>
</feature>
<keyword evidence="1" id="KW-0472">Membrane</keyword>
<keyword evidence="1" id="KW-0812">Transmembrane</keyword>
<dbReference type="STRING" id="161895.CPHO_00755"/>
<protein>
    <recommendedName>
        <fullName evidence="4">Phage holin family protein</fullName>
    </recommendedName>
</protein>
<evidence type="ECO:0000313" key="2">
    <source>
        <dbReference type="EMBL" id="APT91698.1"/>
    </source>
</evidence>
<dbReference type="InterPro" id="IPR007165">
    <property type="entry name" value="Phage_holin_4_2"/>
</dbReference>
<evidence type="ECO:0008006" key="4">
    <source>
        <dbReference type="Google" id="ProtNLM"/>
    </source>
</evidence>
<reference evidence="2 3" key="1">
    <citation type="submission" date="2014-08" db="EMBL/GenBank/DDBJ databases">
        <title>Complete genome sequence of Corynebacterium phocae M408/89/1(T)(=DSM 44612(T)), isolated from the common seal (Phoca vitulina).</title>
        <authorList>
            <person name="Ruckert C."/>
            <person name="Albersmeier A."/>
            <person name="Winkler A."/>
            <person name="Kalinowski J."/>
        </authorList>
    </citation>
    <scope>NUCLEOTIDE SEQUENCE [LARGE SCALE GENOMIC DNA]</scope>
    <source>
        <strain evidence="2 3">M408/89/1</strain>
    </source>
</reference>
<evidence type="ECO:0000313" key="3">
    <source>
        <dbReference type="Proteomes" id="UP000185491"/>
    </source>
</evidence>
<gene>
    <name evidence="2" type="ORF">CPHO_00755</name>
</gene>
<feature type="transmembrane region" description="Helical" evidence="1">
    <location>
        <begin position="68"/>
        <end position="90"/>
    </location>
</feature>
<dbReference type="PANTHER" id="PTHR37309">
    <property type="entry name" value="SLR0284 PROTEIN"/>
    <property type="match status" value="1"/>
</dbReference>
<feature type="transmembrane region" description="Helical" evidence="1">
    <location>
        <begin position="102"/>
        <end position="124"/>
    </location>
</feature>
<dbReference type="Proteomes" id="UP000185491">
    <property type="component" value="Chromosome"/>
</dbReference>
<evidence type="ECO:0000256" key="1">
    <source>
        <dbReference type="SAM" id="Phobius"/>
    </source>
</evidence>
<dbReference type="RefSeq" id="WP_075732382.1">
    <property type="nucleotide sequence ID" value="NZ_CP009249.1"/>
</dbReference>
<dbReference type="EMBL" id="CP009249">
    <property type="protein sequence ID" value="APT91698.1"/>
    <property type="molecule type" value="Genomic_DNA"/>
</dbReference>
<dbReference type="KEGG" id="cpho:CPHO_00755"/>
<name>A0A1L7D0U4_9CORY</name>
<dbReference type="AlphaFoldDB" id="A0A1L7D0U4"/>
<feature type="transmembrane region" description="Helical" evidence="1">
    <location>
        <begin position="38"/>
        <end position="56"/>
    </location>
</feature>
<accession>A0A1L7D0U4</accession>